<name>X0SYW7_9ZZZZ</name>
<protein>
    <submittedName>
        <fullName evidence="1">Uncharacterized protein</fullName>
    </submittedName>
</protein>
<comment type="caution">
    <text evidence="1">The sequence shown here is derived from an EMBL/GenBank/DDBJ whole genome shotgun (WGS) entry which is preliminary data.</text>
</comment>
<dbReference type="AlphaFoldDB" id="X0SYW7"/>
<accession>X0SYW7</accession>
<gene>
    <name evidence="1" type="ORF">S01H1_08946</name>
</gene>
<feature type="non-terminal residue" evidence="1">
    <location>
        <position position="48"/>
    </location>
</feature>
<dbReference type="EMBL" id="BARS01004574">
    <property type="protein sequence ID" value="GAF80336.1"/>
    <property type="molecule type" value="Genomic_DNA"/>
</dbReference>
<sequence>MAQRCEGKEYRVSSHAGTWYPGEAKELETMLQQFLENARGRVHGEIYG</sequence>
<proteinExistence type="predicted"/>
<evidence type="ECO:0000313" key="1">
    <source>
        <dbReference type="EMBL" id="GAF80336.1"/>
    </source>
</evidence>
<reference evidence="1" key="1">
    <citation type="journal article" date="2014" name="Front. Microbiol.">
        <title>High frequency of phylogenetically diverse reductive dehalogenase-homologous genes in deep subseafloor sedimentary metagenomes.</title>
        <authorList>
            <person name="Kawai M."/>
            <person name="Futagami T."/>
            <person name="Toyoda A."/>
            <person name="Takaki Y."/>
            <person name="Nishi S."/>
            <person name="Hori S."/>
            <person name="Arai W."/>
            <person name="Tsubouchi T."/>
            <person name="Morono Y."/>
            <person name="Uchiyama I."/>
            <person name="Ito T."/>
            <person name="Fujiyama A."/>
            <person name="Inagaki F."/>
            <person name="Takami H."/>
        </authorList>
    </citation>
    <scope>NUCLEOTIDE SEQUENCE</scope>
    <source>
        <strain evidence="1">Expedition CK06-06</strain>
    </source>
</reference>
<organism evidence="1">
    <name type="scientific">marine sediment metagenome</name>
    <dbReference type="NCBI Taxonomy" id="412755"/>
    <lineage>
        <taxon>unclassified sequences</taxon>
        <taxon>metagenomes</taxon>
        <taxon>ecological metagenomes</taxon>
    </lineage>
</organism>
<dbReference type="Gene3D" id="3.40.830.10">
    <property type="entry name" value="LigB-like"/>
    <property type="match status" value="1"/>
</dbReference>